<dbReference type="InterPro" id="IPR010970">
    <property type="entry name" value="Cys_dSase_SufS"/>
</dbReference>
<evidence type="ECO:0000256" key="1">
    <source>
        <dbReference type="ARBA" id="ARBA00001933"/>
    </source>
</evidence>
<dbReference type="EMBL" id="VTOZ01000026">
    <property type="protein sequence ID" value="TYZ27484.1"/>
    <property type="molecule type" value="Genomic_DNA"/>
</dbReference>
<dbReference type="SUPFAM" id="SSF53383">
    <property type="entry name" value="PLP-dependent transferases"/>
    <property type="match status" value="1"/>
</dbReference>
<evidence type="ECO:0000313" key="8">
    <source>
        <dbReference type="EMBL" id="TYZ27484.1"/>
    </source>
</evidence>
<keyword evidence="4" id="KW-0808">Transferase</keyword>
<evidence type="ECO:0000256" key="3">
    <source>
        <dbReference type="ARBA" id="ARBA00012239"/>
    </source>
</evidence>
<sequence>MTIEPFVPAGLPSPAEIAGWAGAYFPEFSAREAEQCEQGLADLVHTSDTRVIGRAAAKASAYAAKAGIHEDAWASLAQEFGGQAAGADGVAPADAAGFRPAVVSVREAESGILPAQAGRVAAGQGGSPKANDSIIVGTKSLADIRRDFPVLAEKVNGHDLVWLDNGATTQRPQAVIDRLVYFYQHENSNVHRGAHELAARSTDAYEGSRQTVADFIHAPSKDNIVFVRGTTEGINLVAQAYVKQYLQPGDEIIVSLLEHHANIVPWQLIAQETGAVIKVIPVDDKGNLLVAEYERLFTKRTKFVSVTHVSNTLGTVTPVAELTAIAHRHGVRILIDGAQSIAHIPVDIQAIDADFFVFSGHKVFAPTGIGVVYGKQEVLEAAKPYQGGGNMIKDVTFERTIYNPAPNKFEAGTGSIADAVGLGAALEYIQAIGMPAINQHEHDLLVYAEKEMAKVKGLHLIGHADHKASVLSFVLDGYDITAVGEKLNQFGIAVRAGHHCAQPVLRHFGLEGTVRPTLAFYNSPEDIDALVRALRLF</sequence>
<keyword evidence="9" id="KW-1185">Reference proteome</keyword>
<dbReference type="GO" id="GO:0006534">
    <property type="term" value="P:cysteine metabolic process"/>
    <property type="evidence" value="ECO:0007669"/>
    <property type="project" value="InterPro"/>
</dbReference>
<dbReference type="InterPro" id="IPR015422">
    <property type="entry name" value="PyrdxlP-dep_Trfase_small"/>
</dbReference>
<evidence type="ECO:0000259" key="7">
    <source>
        <dbReference type="Pfam" id="PF00266"/>
    </source>
</evidence>
<dbReference type="PANTHER" id="PTHR43586">
    <property type="entry name" value="CYSTEINE DESULFURASE"/>
    <property type="match status" value="1"/>
</dbReference>
<comment type="catalytic activity">
    <reaction evidence="6">
        <text>(sulfur carrier)-H + L-cysteine = (sulfur carrier)-SH + L-alanine</text>
        <dbReference type="Rhea" id="RHEA:43892"/>
        <dbReference type="Rhea" id="RHEA-COMP:14737"/>
        <dbReference type="Rhea" id="RHEA-COMP:14739"/>
        <dbReference type="ChEBI" id="CHEBI:29917"/>
        <dbReference type="ChEBI" id="CHEBI:35235"/>
        <dbReference type="ChEBI" id="CHEBI:57972"/>
        <dbReference type="ChEBI" id="CHEBI:64428"/>
        <dbReference type="EC" id="2.8.1.7"/>
    </reaction>
</comment>
<evidence type="ECO:0000256" key="6">
    <source>
        <dbReference type="ARBA" id="ARBA00050776"/>
    </source>
</evidence>
<feature type="domain" description="Aminotransferase class V" evidence="7">
    <location>
        <begin position="161"/>
        <end position="530"/>
    </location>
</feature>
<evidence type="ECO:0000256" key="5">
    <source>
        <dbReference type="ARBA" id="ARBA00022898"/>
    </source>
</evidence>
<gene>
    <name evidence="8" type="ORF">FZ041_11375</name>
</gene>
<dbReference type="CDD" id="cd06453">
    <property type="entry name" value="SufS_like"/>
    <property type="match status" value="1"/>
</dbReference>
<evidence type="ECO:0000313" key="9">
    <source>
        <dbReference type="Proteomes" id="UP000322783"/>
    </source>
</evidence>
<dbReference type="Gene3D" id="3.40.640.10">
    <property type="entry name" value="Type I PLP-dependent aspartate aminotransferase-like (Major domain)"/>
    <property type="match status" value="1"/>
</dbReference>
<name>A0A5D6WM34_9FIRM</name>
<proteinExistence type="inferred from homology"/>
<accession>A0A5D6WM34</accession>
<dbReference type="Gene3D" id="3.90.1150.10">
    <property type="entry name" value="Aspartate Aminotransferase, domain 1"/>
    <property type="match status" value="1"/>
</dbReference>
<comment type="similarity">
    <text evidence="2">Belongs to the class-V pyridoxal-phosphate-dependent aminotransferase family. Csd subfamily.</text>
</comment>
<keyword evidence="5" id="KW-0663">Pyridoxal phosphate</keyword>
<dbReference type="EC" id="2.8.1.7" evidence="3"/>
<dbReference type="InterPro" id="IPR015421">
    <property type="entry name" value="PyrdxlP-dep_Trfase_major"/>
</dbReference>
<dbReference type="GO" id="GO:0030170">
    <property type="term" value="F:pyridoxal phosphate binding"/>
    <property type="evidence" value="ECO:0007669"/>
    <property type="project" value="InterPro"/>
</dbReference>
<dbReference type="AlphaFoldDB" id="A0A5D6WM34"/>
<dbReference type="InterPro" id="IPR000192">
    <property type="entry name" value="Aminotrans_V_dom"/>
</dbReference>
<dbReference type="InterPro" id="IPR015424">
    <property type="entry name" value="PyrdxlP-dep_Trfase"/>
</dbReference>
<protein>
    <recommendedName>
        <fullName evidence="3">cysteine desulfurase</fullName>
        <ecNumber evidence="3">2.8.1.7</ecNumber>
    </recommendedName>
</protein>
<comment type="caution">
    <text evidence="8">The sequence shown here is derived from an EMBL/GenBank/DDBJ whole genome shotgun (WGS) entry which is preliminary data.</text>
</comment>
<comment type="cofactor">
    <cofactor evidence="1">
        <name>pyridoxal 5'-phosphate</name>
        <dbReference type="ChEBI" id="CHEBI:597326"/>
    </cofactor>
</comment>
<evidence type="ECO:0000256" key="4">
    <source>
        <dbReference type="ARBA" id="ARBA00022679"/>
    </source>
</evidence>
<evidence type="ECO:0000256" key="2">
    <source>
        <dbReference type="ARBA" id="ARBA00010447"/>
    </source>
</evidence>
<dbReference type="RefSeq" id="WP_149189643.1">
    <property type="nucleotide sequence ID" value="NZ_VTOZ01000026.1"/>
</dbReference>
<dbReference type="NCBIfam" id="TIGR01979">
    <property type="entry name" value="sufS"/>
    <property type="match status" value="1"/>
</dbReference>
<dbReference type="GO" id="GO:0031071">
    <property type="term" value="F:cysteine desulfurase activity"/>
    <property type="evidence" value="ECO:0007669"/>
    <property type="project" value="UniProtKB-EC"/>
</dbReference>
<dbReference type="Pfam" id="PF00266">
    <property type="entry name" value="Aminotran_5"/>
    <property type="match status" value="1"/>
</dbReference>
<reference evidence="8 9" key="1">
    <citation type="submission" date="2019-08" db="EMBL/GenBank/DDBJ databases">
        <title>Selenomonas sp. mPRGC5 and Selenomonas sp. mPRGC8 isolated from ruminal fluid of dairy goat (Capra hircus).</title>
        <authorList>
            <person name="Poothong S."/>
            <person name="Nuengjamnong C."/>
            <person name="Tanasupawat S."/>
        </authorList>
    </citation>
    <scope>NUCLEOTIDE SEQUENCE [LARGE SCALE GENOMIC DNA]</scope>
    <source>
        <strain evidence="9">mPRGC8</strain>
    </source>
</reference>
<dbReference type="PANTHER" id="PTHR43586:SF8">
    <property type="entry name" value="CYSTEINE DESULFURASE 1, CHLOROPLASTIC"/>
    <property type="match status" value="1"/>
</dbReference>
<dbReference type="Proteomes" id="UP000322783">
    <property type="component" value="Unassembled WGS sequence"/>
</dbReference>
<organism evidence="8 9">
    <name type="scientific">Selenomonas caprae</name>
    <dbReference type="NCBI Taxonomy" id="2606905"/>
    <lineage>
        <taxon>Bacteria</taxon>
        <taxon>Bacillati</taxon>
        <taxon>Bacillota</taxon>
        <taxon>Negativicutes</taxon>
        <taxon>Selenomonadales</taxon>
        <taxon>Selenomonadaceae</taxon>
        <taxon>Selenomonas</taxon>
    </lineage>
</organism>